<comment type="caution">
    <text evidence="2">The sequence shown here is derived from an EMBL/GenBank/DDBJ whole genome shotgun (WGS) entry which is preliminary data.</text>
</comment>
<dbReference type="AlphaFoldDB" id="A0A9P6BUT0"/>
<evidence type="ECO:0000256" key="1">
    <source>
        <dbReference type="SAM" id="MobiDB-lite"/>
    </source>
</evidence>
<reference evidence="2" key="1">
    <citation type="submission" date="2020-11" db="EMBL/GenBank/DDBJ databases">
        <authorList>
            <consortium name="DOE Joint Genome Institute"/>
            <person name="Ahrendt S."/>
            <person name="Riley R."/>
            <person name="Andreopoulos W."/>
            <person name="Labutti K."/>
            <person name="Pangilinan J."/>
            <person name="Ruiz-Duenas F.J."/>
            <person name="Barrasa J.M."/>
            <person name="Sanchez-Garcia M."/>
            <person name="Camarero S."/>
            <person name="Miyauchi S."/>
            <person name="Serrano A."/>
            <person name="Linde D."/>
            <person name="Babiker R."/>
            <person name="Drula E."/>
            <person name="Ayuso-Fernandez I."/>
            <person name="Pacheco R."/>
            <person name="Padilla G."/>
            <person name="Ferreira P."/>
            <person name="Barriuso J."/>
            <person name="Kellner H."/>
            <person name="Castanera R."/>
            <person name="Alfaro M."/>
            <person name="Ramirez L."/>
            <person name="Pisabarro A.G."/>
            <person name="Kuo A."/>
            <person name="Tritt A."/>
            <person name="Lipzen A."/>
            <person name="He G."/>
            <person name="Yan M."/>
            <person name="Ng V."/>
            <person name="Cullen D."/>
            <person name="Martin F."/>
            <person name="Rosso M.-N."/>
            <person name="Henrissat B."/>
            <person name="Hibbett D."/>
            <person name="Martinez A.T."/>
            <person name="Grigoriev I.V."/>
        </authorList>
    </citation>
    <scope>NUCLEOTIDE SEQUENCE</scope>
    <source>
        <strain evidence="2">MF-IS2</strain>
    </source>
</reference>
<organism evidence="2 3">
    <name type="scientific">Macrolepiota fuliginosa MF-IS2</name>
    <dbReference type="NCBI Taxonomy" id="1400762"/>
    <lineage>
        <taxon>Eukaryota</taxon>
        <taxon>Fungi</taxon>
        <taxon>Dikarya</taxon>
        <taxon>Basidiomycota</taxon>
        <taxon>Agaricomycotina</taxon>
        <taxon>Agaricomycetes</taxon>
        <taxon>Agaricomycetidae</taxon>
        <taxon>Agaricales</taxon>
        <taxon>Agaricineae</taxon>
        <taxon>Agaricaceae</taxon>
        <taxon>Macrolepiota</taxon>
    </lineage>
</organism>
<evidence type="ECO:0000313" key="3">
    <source>
        <dbReference type="Proteomes" id="UP000807342"/>
    </source>
</evidence>
<feature type="region of interest" description="Disordered" evidence="1">
    <location>
        <begin position="148"/>
        <end position="206"/>
    </location>
</feature>
<protein>
    <submittedName>
        <fullName evidence="2">Uncharacterized protein</fullName>
    </submittedName>
</protein>
<evidence type="ECO:0000313" key="2">
    <source>
        <dbReference type="EMBL" id="KAF9439612.1"/>
    </source>
</evidence>
<name>A0A9P6BUT0_9AGAR</name>
<keyword evidence="3" id="KW-1185">Reference proteome</keyword>
<feature type="non-terminal residue" evidence="2">
    <location>
        <position position="387"/>
    </location>
</feature>
<gene>
    <name evidence="2" type="ORF">P691DRAFT_785757</name>
</gene>
<dbReference type="EMBL" id="MU153839">
    <property type="protein sequence ID" value="KAF9439612.1"/>
    <property type="molecule type" value="Genomic_DNA"/>
</dbReference>
<dbReference type="OrthoDB" id="3063088at2759"/>
<dbReference type="Proteomes" id="UP000807342">
    <property type="component" value="Unassembled WGS sequence"/>
</dbReference>
<sequence>MPCKAKTKPADNAPMVFKPSSDTEHFLAAMNQNCRLASQFTAMELMSIAQSKWEQVLQDLLTMKFDKVEETSLTSPTSTARIEEVADSQEDDGDIQDVIDTLKVVGPWCEKHMPSLIRDNAYNELKRLAGLIANLFNLIPGPHQCPAPPPPTPPCSCPHCDDEDTPMEPPAPTRAFSEAALQTPAPSHEASMPPPPPAAAASIPPASPRGCASYAGTAAKNLNPAALPFMRGPPHAPVAQPPAQVQQPVLSKRSKQPFYATRGPSRQQFFIEVPNIPKDTSLPSMVKLANNALARAKSHLQVDSACFSPHGIMCATAIVPSTSDLNIIEASLSGGLLGVRICIPASRSFIKIVDVPFFKPGMTEPIPSTEVGAQLQHSIIPSDYVVH</sequence>
<accession>A0A9P6BUT0</accession>
<proteinExistence type="predicted"/>